<proteinExistence type="predicted"/>
<evidence type="ECO:0000256" key="1">
    <source>
        <dbReference type="SAM" id="MobiDB-lite"/>
    </source>
</evidence>
<organism evidence="3 4">
    <name type="scientific">Trypanosoma vivax (strain Y486)</name>
    <dbReference type="NCBI Taxonomy" id="1055687"/>
    <lineage>
        <taxon>Eukaryota</taxon>
        <taxon>Discoba</taxon>
        <taxon>Euglenozoa</taxon>
        <taxon>Kinetoplastea</taxon>
        <taxon>Metakinetoplastina</taxon>
        <taxon>Trypanosomatida</taxon>
        <taxon>Trypanosomatidae</taxon>
        <taxon>Trypanosoma</taxon>
        <taxon>Duttonella</taxon>
    </lineage>
</organism>
<feature type="region of interest" description="Disordered" evidence="1">
    <location>
        <begin position="341"/>
        <end position="432"/>
    </location>
</feature>
<evidence type="ECO:0008006" key="5">
    <source>
        <dbReference type="Google" id="ProtNLM"/>
    </source>
</evidence>
<reference evidence="3 4" key="1">
    <citation type="journal article" date="2012" name="Proc. Natl. Acad. Sci. U.S.A.">
        <title>Antigenic diversity is generated by distinct evolutionary mechanisms in African trypanosome species.</title>
        <authorList>
            <person name="Jackson A.P."/>
            <person name="Berry A."/>
            <person name="Aslett M."/>
            <person name="Allison H.C."/>
            <person name="Burton P."/>
            <person name="Vavrova-Anderson J."/>
            <person name="Brown R."/>
            <person name="Browne H."/>
            <person name="Corton N."/>
            <person name="Hauser H."/>
            <person name="Gamble J."/>
            <person name="Gilderthorp R."/>
            <person name="Marcello L."/>
            <person name="McQuillan J."/>
            <person name="Otto T.D."/>
            <person name="Quail M.A."/>
            <person name="Sanders M.J."/>
            <person name="van Tonder A."/>
            <person name="Ginger M.L."/>
            <person name="Field M.C."/>
            <person name="Barry J.D."/>
            <person name="Hertz-Fowler C."/>
            <person name="Berriman M."/>
        </authorList>
    </citation>
    <scope>NUCLEOTIDE SEQUENCE</scope>
    <source>
        <strain evidence="3 4">Y486</strain>
    </source>
</reference>
<evidence type="ECO:0000313" key="4">
    <source>
        <dbReference type="Proteomes" id="UP000009027"/>
    </source>
</evidence>
<dbReference type="VEuPathDB" id="TriTrypDB:TvY486_0010950"/>
<dbReference type="Proteomes" id="UP000009027">
    <property type="component" value="Unassembled WGS sequence"/>
</dbReference>
<feature type="signal peptide" evidence="2">
    <location>
        <begin position="1"/>
        <end position="29"/>
    </location>
</feature>
<keyword evidence="2" id="KW-0732">Signal</keyword>
<dbReference type="AlphaFoldDB" id="F9WLL7"/>
<gene>
    <name evidence="3" type="ORF">TvY486_0010950</name>
</gene>
<feature type="compositionally biased region" description="Low complexity" evidence="1">
    <location>
        <begin position="392"/>
        <end position="403"/>
    </location>
</feature>
<feature type="chain" id="PRO_5003395168" description="Variant surface glycoprotein (VSG)" evidence="2">
    <location>
        <begin position="30"/>
        <end position="451"/>
    </location>
</feature>
<sequence length="451" mass="47644">MGGGMLGARRLAAWFGVFALAMCIRTASANSEGRGLKLELAKELCAQSIFLRGVAQAASDASDEARKQAGAAREKQAMVLRVWQATGNASLARLAEEANTVAALADAVTGAAPRIIERATRHAWRISDFITTFGSMSGAVTGTGKLCIGKTEGTSGGAENAANDGNTDYVLASHLAACGADESAVKKVVALVKPTKNTFTVTGVGPEKILNGRRYADMLTYRAIVDRSDLLTGQTPHDDNKACTLTHHRARATNTIGGIIGTRTAEARKVTWAGLLDMTPASTTKAGKQSPGTAATTFAENINGKADCNKLADELKKLQAAQEKLTEACTKSAQKICNATEDGEEEALREAHTTKGTGTKDRNNAGHTAAAQTVTRARTKEHCTSTGGTYDHTQQTCTHTHQQPAAEHTDTHTDRSDGTSTGERKQEGTQNTQRRAYLLAAAHLALRDPRT</sequence>
<accession>F9WLL7</accession>
<protein>
    <recommendedName>
        <fullName evidence="5">Variant surface glycoprotein (VSG)</fullName>
    </recommendedName>
</protein>
<feature type="compositionally biased region" description="Basic and acidic residues" evidence="1">
    <location>
        <begin position="346"/>
        <end position="364"/>
    </location>
</feature>
<dbReference type="EMBL" id="CAEX01001093">
    <property type="protein sequence ID" value="CCD18409.1"/>
    <property type="molecule type" value="Genomic_DNA"/>
</dbReference>
<keyword evidence="4" id="KW-1185">Reference proteome</keyword>
<evidence type="ECO:0000313" key="3">
    <source>
        <dbReference type="EMBL" id="CCD18409.1"/>
    </source>
</evidence>
<dbReference type="SUPFAM" id="SSF58087">
    <property type="entry name" value="Variant surface glycoprotein (N-terminal domain)"/>
    <property type="match status" value="1"/>
</dbReference>
<feature type="compositionally biased region" description="Basic and acidic residues" evidence="1">
    <location>
        <begin position="407"/>
        <end position="427"/>
    </location>
</feature>
<evidence type="ECO:0000256" key="2">
    <source>
        <dbReference type="SAM" id="SignalP"/>
    </source>
</evidence>
<name>F9WLL7_TRYVY</name>